<evidence type="ECO:0008006" key="5">
    <source>
        <dbReference type="Google" id="ProtNLM"/>
    </source>
</evidence>
<feature type="compositionally biased region" description="Basic residues" evidence="1">
    <location>
        <begin position="175"/>
        <end position="189"/>
    </location>
</feature>
<dbReference type="PANTHER" id="PTHR36892:SF1">
    <property type="entry name" value="OS05G0518200 PROTEIN"/>
    <property type="match status" value="1"/>
</dbReference>
<dbReference type="STRING" id="4540.A0A3L6RA52"/>
<feature type="compositionally biased region" description="Basic and acidic residues" evidence="1">
    <location>
        <begin position="289"/>
        <end position="299"/>
    </location>
</feature>
<gene>
    <name evidence="3" type="ORF">C2845_PM06G16600</name>
</gene>
<feature type="compositionally biased region" description="Basic residues" evidence="1">
    <location>
        <begin position="200"/>
        <end position="210"/>
    </location>
</feature>
<comment type="caution">
    <text evidence="3">The sequence shown here is derived from an EMBL/GenBank/DDBJ whole genome shotgun (WGS) entry which is preliminary data.</text>
</comment>
<feature type="compositionally biased region" description="Polar residues" evidence="1">
    <location>
        <begin position="278"/>
        <end position="288"/>
    </location>
</feature>
<dbReference type="OrthoDB" id="678085at2759"/>
<dbReference type="AlphaFoldDB" id="A0A3L6RA52"/>
<keyword evidence="4" id="KW-1185">Reference proteome</keyword>
<sequence>MPALLLLLMRVPDLTSCPCFSFRRCGGCREYAARARTEGGGWPFGGGAGPLPPVEVRRFRWWADVAAAAVEDEEGEVERRMAAKRRKRSVAELFAAVPRVARGQGCGKGKAAKRKLDGKGSGKDKVVLAVRVKASNGSKKKKKKKAPTGIDVREKEKSSGVKATSISVSQLFQHSIRKKKPKNSLSKKKGSQEVSVLLGRKSKKGNRKSVLGRHKKDITNSIQAQSICKKQSKAGFSTVLDNTDIRCNSSSYKSKHVTFSDGTEVFRWTAHLPEDNTEQPQSVQTSQRSTREGHDHCNTDKPQLACQQADAISGAVENTSSLSENVVSAGVHHAVPLTKPKDGTILGSVDLNHCIETSNSSNCLNSISLACLSRKVPFQNFNGVNSHLDSDDGLSSDVECLGERNHMVSQASYSPASLTAKAISGDRSPQSQPSSSCLREKSRSTLQERSVANYHLGTVHPELLRSGKDVMRSISSSIGSHKPAGGQGKDCVSAGRNMHFGDDYLGLSINSRGEFVKVHPGGTPNSVDIFKRQYLGESSSGPSAIPTVFTPSTGIDHDDLRPNHHARQIYSVDQSVFHADTRFTPAAPTAYGLDFRQLPSSERTKIHYCRIPSNKYPCTNQQELSVECFCSGCIMHHNTQQRLHGMQSLWLSQNSGQNTQHNAETTMRLMGKTVTLGTSTIQCRDLDNETPRSSKKTRAEDQFFQGTRLNFFPQLFHGGPVDPPSACRISDGERQSTGNPSHFSFVPAAVPSFVLDTSSFRTNSHNQQPELVTANNRYARSGGWCNESEIGHRQPVMAKQVQSNAEDTLSGSMHRRHTQTLAPESSLNRRNNVRDFMEQRQVPSYLPQQFNRMTQRHPVSSFASSYPVQNATGLATRTKFTSLRPLPPSVIPSQACNADYAPPHESITAFRPPVPVPYPVSNPSAPGNGIFEDQSMRWTMMGSNPEGLEHTRSKFKRPAEKDDVFLTLPKKHCTAAVKELNMLSFPGKGLEFRGYRTDSQARDAPICVDDDPEADLRLGNRELHATWSSPANAHRPLKLKPGAKHVVQPSAGGVYQESPWPVHPVTPLLAPEKDACTLGTSS</sequence>
<feature type="region of interest" description="Disordered" evidence="1">
    <location>
        <begin position="421"/>
        <end position="442"/>
    </location>
</feature>
<keyword evidence="2" id="KW-0732">Signal</keyword>
<organism evidence="3 4">
    <name type="scientific">Panicum miliaceum</name>
    <name type="common">Proso millet</name>
    <name type="synonym">Broomcorn millet</name>
    <dbReference type="NCBI Taxonomy" id="4540"/>
    <lineage>
        <taxon>Eukaryota</taxon>
        <taxon>Viridiplantae</taxon>
        <taxon>Streptophyta</taxon>
        <taxon>Embryophyta</taxon>
        <taxon>Tracheophyta</taxon>
        <taxon>Spermatophyta</taxon>
        <taxon>Magnoliopsida</taxon>
        <taxon>Liliopsida</taxon>
        <taxon>Poales</taxon>
        <taxon>Poaceae</taxon>
        <taxon>PACMAD clade</taxon>
        <taxon>Panicoideae</taxon>
        <taxon>Panicodae</taxon>
        <taxon>Paniceae</taxon>
        <taxon>Panicinae</taxon>
        <taxon>Panicum</taxon>
        <taxon>Panicum sect. Panicum</taxon>
    </lineage>
</organism>
<evidence type="ECO:0000256" key="2">
    <source>
        <dbReference type="SAM" id="SignalP"/>
    </source>
</evidence>
<feature type="region of interest" description="Disordered" evidence="1">
    <location>
        <begin position="134"/>
        <end position="161"/>
    </location>
</feature>
<evidence type="ECO:0000313" key="3">
    <source>
        <dbReference type="EMBL" id="RLM99225.1"/>
    </source>
</evidence>
<dbReference type="PANTHER" id="PTHR36892">
    <property type="entry name" value="OS01G0201800 PROTEIN"/>
    <property type="match status" value="1"/>
</dbReference>
<feature type="region of interest" description="Disordered" evidence="1">
    <location>
        <begin position="803"/>
        <end position="822"/>
    </location>
</feature>
<dbReference type="EMBL" id="PQIB02000009">
    <property type="protein sequence ID" value="RLM99225.1"/>
    <property type="molecule type" value="Genomic_DNA"/>
</dbReference>
<protein>
    <recommendedName>
        <fullName evidence="5">Protein EMBRYONIC FLOWER 1-like</fullName>
    </recommendedName>
</protein>
<evidence type="ECO:0000313" key="4">
    <source>
        <dbReference type="Proteomes" id="UP000275267"/>
    </source>
</evidence>
<feature type="region of interest" description="Disordered" evidence="1">
    <location>
        <begin position="173"/>
        <end position="210"/>
    </location>
</feature>
<name>A0A3L6RA52_PANMI</name>
<feature type="compositionally biased region" description="Polar residues" evidence="1">
    <location>
        <begin position="427"/>
        <end position="437"/>
    </location>
</feature>
<accession>A0A3L6RA52</accession>
<evidence type="ECO:0000256" key="1">
    <source>
        <dbReference type="SAM" id="MobiDB-lite"/>
    </source>
</evidence>
<feature type="region of interest" description="Disordered" evidence="1">
    <location>
        <begin position="271"/>
        <end position="299"/>
    </location>
</feature>
<reference evidence="4" key="1">
    <citation type="journal article" date="2019" name="Nat. Commun.">
        <title>The genome of broomcorn millet.</title>
        <authorList>
            <person name="Zou C."/>
            <person name="Miki D."/>
            <person name="Li D."/>
            <person name="Tang Q."/>
            <person name="Xiao L."/>
            <person name="Rajput S."/>
            <person name="Deng P."/>
            <person name="Jia W."/>
            <person name="Huang R."/>
            <person name="Zhang M."/>
            <person name="Sun Y."/>
            <person name="Hu J."/>
            <person name="Fu X."/>
            <person name="Schnable P.S."/>
            <person name="Li F."/>
            <person name="Zhang H."/>
            <person name="Feng B."/>
            <person name="Zhu X."/>
            <person name="Liu R."/>
            <person name="Schnable J.C."/>
            <person name="Zhu J.-K."/>
            <person name="Zhang H."/>
        </authorList>
    </citation>
    <scope>NUCLEOTIDE SEQUENCE [LARGE SCALE GENOMIC DNA]</scope>
</reference>
<proteinExistence type="predicted"/>
<dbReference type="Proteomes" id="UP000275267">
    <property type="component" value="Unassembled WGS sequence"/>
</dbReference>
<feature type="signal peptide" evidence="2">
    <location>
        <begin position="1"/>
        <end position="16"/>
    </location>
</feature>
<feature type="chain" id="PRO_5018277808" description="Protein EMBRYONIC FLOWER 1-like" evidence="2">
    <location>
        <begin position="17"/>
        <end position="1082"/>
    </location>
</feature>